<sequence>MKAAVFLGLLYFLHRDGTVVGSQDTVLTDRPIIGVLAQEQSYYLHTKYPDENYTSYIAASYVKDVEAAGARVVPIMIGRDRNYYEDIMERLNGYPFYGVQFHPEKSSFEWKASKNYPSSRNAVKANRYFMDFFVDECRKSAHAFASAAEENEYVIYNHEPHFTGVLGSAYHQCYLFEPRGTKVVNALKLHD</sequence>
<dbReference type="EMBL" id="CM046128">
    <property type="protein sequence ID" value="KAI8433321.1"/>
    <property type="molecule type" value="Genomic_DNA"/>
</dbReference>
<reference evidence="1 2" key="1">
    <citation type="journal article" date="2022" name="Genome Biol. Evol.">
        <title>The Spruce Budworm Genome: Reconstructing the Evolutionary History of Antifreeze Proteins.</title>
        <authorList>
            <person name="Beliveau C."/>
            <person name="Gagne P."/>
            <person name="Picq S."/>
            <person name="Vernygora O."/>
            <person name="Keeling C.I."/>
            <person name="Pinkney K."/>
            <person name="Doucet D."/>
            <person name="Wen F."/>
            <person name="Johnston J.S."/>
            <person name="Maaroufi H."/>
            <person name="Boyle B."/>
            <person name="Laroche J."/>
            <person name="Dewar K."/>
            <person name="Juretic N."/>
            <person name="Blackburn G."/>
            <person name="Nisole A."/>
            <person name="Brunet B."/>
            <person name="Brandao M."/>
            <person name="Lumley L."/>
            <person name="Duan J."/>
            <person name="Quan G."/>
            <person name="Lucarotti C.J."/>
            <person name="Roe A.D."/>
            <person name="Sperling F.A.H."/>
            <person name="Levesque R.C."/>
            <person name="Cusson M."/>
        </authorList>
    </citation>
    <scope>NUCLEOTIDE SEQUENCE [LARGE SCALE GENOMIC DNA]</scope>
    <source>
        <strain evidence="1">Glfc:IPQL:Cfum</strain>
    </source>
</reference>
<keyword evidence="2" id="KW-1185">Reference proteome</keyword>
<name>A0ACC0KBA3_CHOFU</name>
<gene>
    <name evidence="1" type="ORF">MSG28_015366</name>
</gene>
<evidence type="ECO:0000313" key="2">
    <source>
        <dbReference type="Proteomes" id="UP001064048"/>
    </source>
</evidence>
<accession>A0ACC0KBA3</accession>
<comment type="caution">
    <text evidence="1">The sequence shown here is derived from an EMBL/GenBank/DDBJ whole genome shotgun (WGS) entry which is preliminary data.</text>
</comment>
<proteinExistence type="predicted"/>
<protein>
    <submittedName>
        <fullName evidence="1">Uncharacterized protein</fullName>
    </submittedName>
</protein>
<dbReference type="Proteomes" id="UP001064048">
    <property type="component" value="Chromosome 28"/>
</dbReference>
<organism evidence="1 2">
    <name type="scientific">Choristoneura fumiferana</name>
    <name type="common">Spruce budworm moth</name>
    <name type="synonym">Archips fumiferana</name>
    <dbReference type="NCBI Taxonomy" id="7141"/>
    <lineage>
        <taxon>Eukaryota</taxon>
        <taxon>Metazoa</taxon>
        <taxon>Ecdysozoa</taxon>
        <taxon>Arthropoda</taxon>
        <taxon>Hexapoda</taxon>
        <taxon>Insecta</taxon>
        <taxon>Pterygota</taxon>
        <taxon>Neoptera</taxon>
        <taxon>Endopterygota</taxon>
        <taxon>Lepidoptera</taxon>
        <taxon>Glossata</taxon>
        <taxon>Ditrysia</taxon>
        <taxon>Tortricoidea</taxon>
        <taxon>Tortricidae</taxon>
        <taxon>Tortricinae</taxon>
        <taxon>Choristoneura</taxon>
    </lineage>
</organism>
<evidence type="ECO:0000313" key="1">
    <source>
        <dbReference type="EMBL" id="KAI8433321.1"/>
    </source>
</evidence>